<sequence>MLLLMLLLLLLLLLLLRDSRAHDQTSYQQKQHTFYAHKHTHTQPARHARTPYRQAGSASFRVPQRGASATREEHSASLHTS</sequence>
<name>A0A2M4CBG0_9DIPT</name>
<proteinExistence type="predicted"/>
<feature type="compositionally biased region" description="Basic and acidic residues" evidence="1">
    <location>
        <begin position="70"/>
        <end position="81"/>
    </location>
</feature>
<feature type="compositionally biased region" description="Basic residues" evidence="1">
    <location>
        <begin position="35"/>
        <end position="50"/>
    </location>
</feature>
<reference evidence="3" key="1">
    <citation type="submission" date="2018-01" db="EMBL/GenBank/DDBJ databases">
        <title>An insight into the sialome of Amazonian anophelines.</title>
        <authorList>
            <person name="Ribeiro J.M."/>
            <person name="Scarpassa V."/>
            <person name="Calvo E."/>
        </authorList>
    </citation>
    <scope>NUCLEOTIDE SEQUENCE</scope>
    <source>
        <tissue evidence="3">Salivary glands</tissue>
    </source>
</reference>
<evidence type="ECO:0000256" key="2">
    <source>
        <dbReference type="SAM" id="SignalP"/>
    </source>
</evidence>
<organism evidence="3">
    <name type="scientific">Anopheles marajoara</name>
    <dbReference type="NCBI Taxonomy" id="58244"/>
    <lineage>
        <taxon>Eukaryota</taxon>
        <taxon>Metazoa</taxon>
        <taxon>Ecdysozoa</taxon>
        <taxon>Arthropoda</taxon>
        <taxon>Hexapoda</taxon>
        <taxon>Insecta</taxon>
        <taxon>Pterygota</taxon>
        <taxon>Neoptera</taxon>
        <taxon>Endopterygota</taxon>
        <taxon>Diptera</taxon>
        <taxon>Nematocera</taxon>
        <taxon>Culicoidea</taxon>
        <taxon>Culicidae</taxon>
        <taxon>Anophelinae</taxon>
        <taxon>Anopheles</taxon>
    </lineage>
</organism>
<feature type="signal peptide" evidence="2">
    <location>
        <begin position="1"/>
        <end position="21"/>
    </location>
</feature>
<evidence type="ECO:0000256" key="1">
    <source>
        <dbReference type="SAM" id="MobiDB-lite"/>
    </source>
</evidence>
<dbReference type="AlphaFoldDB" id="A0A2M4CBG0"/>
<feature type="chain" id="PRO_5014617317" evidence="2">
    <location>
        <begin position="22"/>
        <end position="81"/>
    </location>
</feature>
<dbReference type="EMBL" id="GGFJ01013529">
    <property type="protein sequence ID" value="MBW62670.1"/>
    <property type="molecule type" value="Transcribed_RNA"/>
</dbReference>
<evidence type="ECO:0000313" key="3">
    <source>
        <dbReference type="EMBL" id="MBW62670.1"/>
    </source>
</evidence>
<protein>
    <submittedName>
        <fullName evidence="3">Putative secreted protein</fullName>
    </submittedName>
</protein>
<feature type="region of interest" description="Disordered" evidence="1">
    <location>
        <begin position="26"/>
        <end position="81"/>
    </location>
</feature>
<accession>A0A2M4CBG0</accession>
<keyword evidence="2" id="KW-0732">Signal</keyword>